<dbReference type="Gene3D" id="2.40.30.10">
    <property type="entry name" value="Translation factors"/>
    <property type="match status" value="1"/>
</dbReference>
<dbReference type="PRINTS" id="PR00409">
    <property type="entry name" value="PHDIOXRDTASE"/>
</dbReference>
<dbReference type="Pfam" id="PF00970">
    <property type="entry name" value="FAD_binding_6"/>
    <property type="match status" value="1"/>
</dbReference>
<dbReference type="InterPro" id="IPR012349">
    <property type="entry name" value="Split_barrel_FMN-bd"/>
</dbReference>
<dbReference type="InterPro" id="IPR008333">
    <property type="entry name" value="Cbr1-like_FAD-bd_dom"/>
</dbReference>
<dbReference type="SUPFAM" id="SSF52343">
    <property type="entry name" value="Ferredoxin reductase-like, C-terminal NADP-linked domain"/>
    <property type="match status" value="1"/>
</dbReference>
<keyword evidence="3" id="KW-1185">Reference proteome</keyword>
<evidence type="ECO:0000259" key="1">
    <source>
        <dbReference type="PROSITE" id="PS51384"/>
    </source>
</evidence>
<dbReference type="PROSITE" id="PS51384">
    <property type="entry name" value="FAD_FR"/>
    <property type="match status" value="1"/>
</dbReference>
<feature type="domain" description="FAD-binding FR-type" evidence="1">
    <location>
        <begin position="310"/>
        <end position="416"/>
    </location>
</feature>
<evidence type="ECO:0000313" key="2">
    <source>
        <dbReference type="EMBL" id="MBD8876351.1"/>
    </source>
</evidence>
<dbReference type="Gene3D" id="3.40.50.80">
    <property type="entry name" value="Nucleotide-binding domain of ferredoxin-NADP reductase (FNR) module"/>
    <property type="match status" value="1"/>
</dbReference>
<dbReference type="Gene3D" id="2.30.110.10">
    <property type="entry name" value="Electron Transport, Fmn-binding Protein, Chain A"/>
    <property type="match status" value="1"/>
</dbReference>
<dbReference type="SUPFAM" id="SSF63380">
    <property type="entry name" value="Riboflavin synthase domain-like"/>
    <property type="match status" value="1"/>
</dbReference>
<dbReference type="SUPFAM" id="SSF50475">
    <property type="entry name" value="FMN-binding split barrel"/>
    <property type="match status" value="1"/>
</dbReference>
<protein>
    <submittedName>
        <fullName evidence="2">Pyridoxamine 5'-phosphate oxidase family protein</fullName>
    </submittedName>
</protein>
<dbReference type="PANTHER" id="PTHR42815:SF2">
    <property type="entry name" value="FAD-BINDING, PUTATIVE (AFU_ORTHOLOGUE AFUA_6G07600)-RELATED"/>
    <property type="match status" value="1"/>
</dbReference>
<dbReference type="InterPro" id="IPR039261">
    <property type="entry name" value="FNR_nucleotide-bd"/>
</dbReference>
<accession>A0ABR9CBR1</accession>
<organism evidence="2 3">
    <name type="scientific">Roseibium polysiphoniae</name>
    <dbReference type="NCBI Taxonomy" id="2571221"/>
    <lineage>
        <taxon>Bacteria</taxon>
        <taxon>Pseudomonadati</taxon>
        <taxon>Pseudomonadota</taxon>
        <taxon>Alphaproteobacteria</taxon>
        <taxon>Hyphomicrobiales</taxon>
        <taxon>Stappiaceae</taxon>
        <taxon>Roseibium</taxon>
    </lineage>
</organism>
<evidence type="ECO:0000313" key="3">
    <source>
        <dbReference type="Proteomes" id="UP000615687"/>
    </source>
</evidence>
<dbReference type="RefSeq" id="WP_192108821.1">
    <property type="nucleotide sequence ID" value="NZ_JACYXJ010000003.1"/>
</dbReference>
<dbReference type="InterPro" id="IPR017927">
    <property type="entry name" value="FAD-bd_FR_type"/>
</dbReference>
<dbReference type="InterPro" id="IPR017938">
    <property type="entry name" value="Riboflavin_synthase-like_b-brl"/>
</dbReference>
<dbReference type="Pfam" id="PF00175">
    <property type="entry name" value="NAD_binding_1"/>
    <property type="match status" value="1"/>
</dbReference>
<name>A0ABR9CBR1_9HYPH</name>
<dbReference type="PANTHER" id="PTHR42815">
    <property type="entry name" value="FAD-BINDING, PUTATIVE (AFU_ORTHOLOGUE AFUA_6G07600)-RELATED"/>
    <property type="match status" value="1"/>
</dbReference>
<sequence>MTKLAERNPFHAGERAAQRRAGVGDVAQWAGGFVRDYLPEQHRDFHASLPFLVVASGDTAGRTWVSVVEGEDGFVRSPDPRRLILKTGMDPTDPLAGRFEEGGDIGLVGIELASRRRNRFSGHLHPVKDGYGIDIRQTFGNCPQYIHERNWTRVRGAAHQEPVHSNQLSDRQIARIRAADTLFIGSGHHAAQGCEQGGAQGDAANGYDASHRGGPAGFVQVVSPVQVQIPDYPGNNFFNTIGNLVSDPRVGLLFIDFETGGLLHLSGRASVDWSPDGSVNPDARRMITVEIEAVVDRPGALSLRWERLDDLSRKLRLVRKTAETSGITSFYLGAANGRPLDPFLAGQHLPVTVQIPGQTGMSGRSYSLSGAASDGSHYRLSIKREEHGLVSRFLHDHLHEGDVIEARAPSGAFTLPAGDGPVVLVSAGVGLTPMLSMLHELAAGCRTGWYVHVARNGREHAFQDEVDALVAGNQNIRQKIFYSQPGGGDVAGRDYDVKGRVKAAQLIALNQGANADYLLCGPSRFMADLRGGLEELGVPASNIHFETFGPTG</sequence>
<gene>
    <name evidence="2" type="ORF">IG617_08645</name>
</gene>
<dbReference type="EMBL" id="JACYXJ010000003">
    <property type="protein sequence ID" value="MBD8876351.1"/>
    <property type="molecule type" value="Genomic_DNA"/>
</dbReference>
<dbReference type="CDD" id="cd06184">
    <property type="entry name" value="flavohem_like_fad_nad_binding"/>
    <property type="match status" value="1"/>
</dbReference>
<dbReference type="InterPro" id="IPR001433">
    <property type="entry name" value="OxRdtase_FAD/NAD-bd"/>
</dbReference>
<proteinExistence type="predicted"/>
<comment type="caution">
    <text evidence="2">The sequence shown here is derived from an EMBL/GenBank/DDBJ whole genome shotgun (WGS) entry which is preliminary data.</text>
</comment>
<reference evidence="2 3" key="1">
    <citation type="submission" date="2020-09" db="EMBL/GenBank/DDBJ databases">
        <title>The genome sequence of type strain Labrenzia polysiphoniae KACC 19711.</title>
        <authorList>
            <person name="Liu Y."/>
        </authorList>
    </citation>
    <scope>NUCLEOTIDE SEQUENCE [LARGE SCALE GENOMIC DNA]</scope>
    <source>
        <strain evidence="2 3">KACC 19711</strain>
    </source>
</reference>
<dbReference type="Proteomes" id="UP000615687">
    <property type="component" value="Unassembled WGS sequence"/>
</dbReference>